<comment type="caution">
    <text evidence="4">The sequence shown here is derived from an EMBL/GenBank/DDBJ whole genome shotgun (WGS) entry which is preliminary data.</text>
</comment>
<dbReference type="Pfam" id="PF25007">
    <property type="entry name" value="DYH2-5-8_CC"/>
    <property type="match status" value="1"/>
</dbReference>
<dbReference type="GO" id="GO:0005858">
    <property type="term" value="C:axonemal dynein complex"/>
    <property type="evidence" value="ECO:0007669"/>
    <property type="project" value="TreeGrafter"/>
</dbReference>
<dbReference type="Proteomes" id="UP000681720">
    <property type="component" value="Unassembled WGS sequence"/>
</dbReference>
<dbReference type="AlphaFoldDB" id="A0A8S2M3N8"/>
<evidence type="ECO:0000259" key="1">
    <source>
        <dbReference type="Pfam" id="PF08385"/>
    </source>
</evidence>
<evidence type="ECO:0000259" key="2">
    <source>
        <dbReference type="Pfam" id="PF08393"/>
    </source>
</evidence>
<accession>A0A8S2M3N8</accession>
<dbReference type="GO" id="GO:0007018">
    <property type="term" value="P:microtubule-based movement"/>
    <property type="evidence" value="ECO:0007669"/>
    <property type="project" value="InterPro"/>
</dbReference>
<feature type="domain" description="Dynein axonemal heavy chain 2/5/8 coiled-coil" evidence="3">
    <location>
        <begin position="728"/>
        <end position="843"/>
    </location>
</feature>
<feature type="domain" description="Dynein heavy chain tail" evidence="1">
    <location>
        <begin position="71"/>
        <end position="549"/>
    </location>
</feature>
<evidence type="ECO:0000313" key="5">
    <source>
        <dbReference type="Proteomes" id="UP000681720"/>
    </source>
</evidence>
<dbReference type="InterPro" id="IPR056759">
    <property type="entry name" value="DYH2-5-8_CC"/>
</dbReference>
<evidence type="ECO:0000259" key="3">
    <source>
        <dbReference type="Pfam" id="PF25007"/>
    </source>
</evidence>
<dbReference type="GO" id="GO:0051959">
    <property type="term" value="F:dynein light intermediate chain binding"/>
    <property type="evidence" value="ECO:0007669"/>
    <property type="project" value="InterPro"/>
</dbReference>
<protein>
    <submittedName>
        <fullName evidence="4">Uncharacterized protein</fullName>
    </submittedName>
</protein>
<name>A0A8S2M3N8_9BILA</name>
<evidence type="ECO:0000313" key="4">
    <source>
        <dbReference type="EMBL" id="CAF3936115.1"/>
    </source>
</evidence>
<dbReference type="EMBL" id="CAJOBJ010002697">
    <property type="protein sequence ID" value="CAF3936115.1"/>
    <property type="molecule type" value="Genomic_DNA"/>
</dbReference>
<dbReference type="InterPro" id="IPR013594">
    <property type="entry name" value="Dynein_heavy_tail"/>
</dbReference>
<dbReference type="PANTHER" id="PTHR46532">
    <property type="entry name" value="MALE FERTILITY FACTOR KL5"/>
    <property type="match status" value="1"/>
</dbReference>
<organism evidence="4 5">
    <name type="scientific">Rotaria magnacalcarata</name>
    <dbReference type="NCBI Taxonomy" id="392030"/>
    <lineage>
        <taxon>Eukaryota</taxon>
        <taxon>Metazoa</taxon>
        <taxon>Spiralia</taxon>
        <taxon>Gnathifera</taxon>
        <taxon>Rotifera</taxon>
        <taxon>Eurotatoria</taxon>
        <taxon>Bdelloidea</taxon>
        <taxon>Philodinida</taxon>
        <taxon>Philodinidae</taxon>
        <taxon>Rotaria</taxon>
    </lineage>
</organism>
<feature type="domain" description="Dynein heavy chain linker" evidence="2">
    <location>
        <begin position="914"/>
        <end position="1037"/>
    </location>
</feature>
<sequence>MIEIEYNEKKARRSSILKTSVDISLLNYVQKLITLPELTDEMWTKDLLSILENFLSSKRQCLLIACVDRHTSTLQLLHSIPSMAKSIDKIYSLCYFIRKNDSTEFITSIDEFLKQILFGFINGKSIQCLTALVSTLFGPLFMDNSTVQDSYIISTQNILQESFQIIDNYMEICLHILTMHDKNSNKPLMTNDFQKDVLFYSVQLFRQRLNEIDEICECMKLFGWHRDNKKESLPLFGGIQGDEYQRSLGNSQQAFDRALSIVKRYSKYILDISTYAHSIWSQEFKRFMESIHEIELIIVKLINKSMAKAITLEQIIDILQVFANFQSRTNINHVLIDKTRDIYRLFLLQIDDIRSQIGSHQILDDEKIARTYFDLFLPHYPAKAMWISSLIERITNSYHLLNQSSNLPFVLQRNEIKLAYEKLLIFAENIQKRIYQEWWTTASELQPKKLLQKPFLKENTEKKHFIDVYFDPQITIALNESVWWIRLNYEIPFSLTDVYNTRKSYRQMKEETHGFIRKFNKTIESLTDQELCLFEERIRMIFKKLQPAFIGRVNYVNENTFHDFALEANRIIDQFMNMVTLFKENYVKSCAKCVTISQKLFIKIDPGIIFNYTTFTELLKSVNQGSQHSINDMYGEIALGIRMQQMIFKDDPDKILQCWDHWLSSIDCMFEKALLMNITDSLEQLSYTEVANNINSQEAIVNLNMIQIDCSSFKVSLVQICHEWQQSLIQIVLVRLEKDLQMISTLIKGNTEKINILPKMYDEIPNYQQFIDELKTDALEIESKLPLINEEVALLFRYEIEINPKLLEQHRSLSHIWNNYKMFLDESIASFKRIKEAFKIQLHKEQEKHLNEIFELQKSFKITGPHQADIPVSVALNQCEEIEEYITNMENDEKRLKIAYRIFNLDMNFSKELPNLKKDIEILKSIWLIAKEYEEMLNKWKTTKFDQINMIELNDFAQNQYKKLLKMSREYKEKNWNILDNLRNRIDTFRRILPLIESLHNPHLRSRHWEQIKYETEKYFDYKSNQFTLEEILSLHL</sequence>
<proteinExistence type="predicted"/>
<dbReference type="GO" id="GO:0045505">
    <property type="term" value="F:dynein intermediate chain binding"/>
    <property type="evidence" value="ECO:0007669"/>
    <property type="project" value="InterPro"/>
</dbReference>
<dbReference type="PANTHER" id="PTHR46532:SF11">
    <property type="entry name" value="DYNEIN AXONEMAL HEAVY CHAIN 12"/>
    <property type="match status" value="1"/>
</dbReference>
<gene>
    <name evidence="4" type="ORF">GIL414_LOCUS8332</name>
</gene>
<reference evidence="4" key="1">
    <citation type="submission" date="2021-02" db="EMBL/GenBank/DDBJ databases">
        <authorList>
            <person name="Nowell W R."/>
        </authorList>
    </citation>
    <scope>NUCLEOTIDE SEQUENCE</scope>
</reference>
<dbReference type="InterPro" id="IPR026983">
    <property type="entry name" value="DHC"/>
</dbReference>
<dbReference type="Pfam" id="PF08385">
    <property type="entry name" value="DHC_N1"/>
    <property type="match status" value="1"/>
</dbReference>
<dbReference type="Pfam" id="PF08393">
    <property type="entry name" value="DHC_N2"/>
    <property type="match status" value="1"/>
</dbReference>
<dbReference type="InterPro" id="IPR013602">
    <property type="entry name" value="Dynein_heavy_linker"/>
</dbReference>